<name>A0AC61QXY4_9FIRM</name>
<dbReference type="Proteomes" id="UP000307720">
    <property type="component" value="Unassembled WGS sequence"/>
</dbReference>
<accession>A0AC61QXY4</accession>
<protein>
    <submittedName>
        <fullName evidence="1">Uncharacterized protein</fullName>
    </submittedName>
</protein>
<gene>
    <name evidence="1" type="ORF">E5357_10125</name>
</gene>
<dbReference type="EMBL" id="SRZB01000022">
    <property type="protein sequence ID" value="TGX98037.1"/>
    <property type="molecule type" value="Genomic_DNA"/>
</dbReference>
<sequence length="121" mass="13697">MEISIYGRINVIYIGKDVLRVIGAPSHICLKINKEMDSFAVMPCEPTEPMAFKIPDDIMLNTRKQMKVTSQSFVIGLLSINGLEFEHTYKISGIYSENNNAVVFNMSDIWVFGEENMGDNK</sequence>
<comment type="caution">
    <text evidence="1">The sequence shown here is derived from an EMBL/GenBank/DDBJ whole genome shotgun (WGS) entry which is preliminary data.</text>
</comment>
<evidence type="ECO:0000313" key="2">
    <source>
        <dbReference type="Proteomes" id="UP000307720"/>
    </source>
</evidence>
<proteinExistence type="predicted"/>
<reference evidence="1" key="1">
    <citation type="submission" date="2019-04" db="EMBL/GenBank/DDBJ databases">
        <title>Microbes associate with the intestines of laboratory mice.</title>
        <authorList>
            <person name="Navarre W."/>
            <person name="Wong E."/>
            <person name="Huang K."/>
            <person name="Tropini C."/>
            <person name="Ng K."/>
            <person name="Yu B."/>
        </authorList>
    </citation>
    <scope>NUCLEOTIDE SEQUENCE</scope>
    <source>
        <strain evidence="1">NM72_1-8</strain>
    </source>
</reference>
<evidence type="ECO:0000313" key="1">
    <source>
        <dbReference type="EMBL" id="TGX98037.1"/>
    </source>
</evidence>
<organism evidence="1 2">
    <name type="scientific">Hominisplanchenecus murintestinalis</name>
    <dbReference type="NCBI Taxonomy" id="2941517"/>
    <lineage>
        <taxon>Bacteria</taxon>
        <taxon>Bacillati</taxon>
        <taxon>Bacillota</taxon>
        <taxon>Clostridia</taxon>
        <taxon>Lachnospirales</taxon>
        <taxon>Lachnospiraceae</taxon>
        <taxon>Hominisplanchenecus</taxon>
    </lineage>
</organism>
<keyword evidence="2" id="KW-1185">Reference proteome</keyword>